<keyword evidence="3" id="KW-0963">Cytoplasm</keyword>
<protein>
    <recommendedName>
        <fullName evidence="2">Selenocysteine-specific elongation factor</fullName>
    </recommendedName>
    <alternativeName>
        <fullName evidence="8">SelB translation factor</fullName>
    </alternativeName>
</protein>
<evidence type="ECO:0000313" key="11">
    <source>
        <dbReference type="Proteomes" id="UP000501534"/>
    </source>
</evidence>
<dbReference type="CDD" id="cd15491">
    <property type="entry name" value="selB_III"/>
    <property type="match status" value="1"/>
</dbReference>
<dbReference type="InterPro" id="IPR031157">
    <property type="entry name" value="G_TR_CS"/>
</dbReference>
<dbReference type="Pfam" id="PF21214">
    <property type="entry name" value="WHD_2nd_SelB_bact"/>
    <property type="match status" value="1"/>
</dbReference>
<dbReference type="InterPro" id="IPR004161">
    <property type="entry name" value="EFTu-like_2"/>
</dbReference>
<evidence type="ECO:0000256" key="2">
    <source>
        <dbReference type="ARBA" id="ARBA00015953"/>
    </source>
</evidence>
<dbReference type="GO" id="GO:0003723">
    <property type="term" value="F:RNA binding"/>
    <property type="evidence" value="ECO:0007669"/>
    <property type="project" value="InterPro"/>
</dbReference>
<evidence type="ECO:0000256" key="1">
    <source>
        <dbReference type="ARBA" id="ARBA00004496"/>
    </source>
</evidence>
<keyword evidence="6" id="KW-0342">GTP-binding</keyword>
<gene>
    <name evidence="10" type="primary">selB</name>
    <name evidence="10" type="ORF">DSM104443_00323</name>
</gene>
<dbReference type="SUPFAM" id="SSF46785">
    <property type="entry name" value="Winged helix' DNA-binding domain"/>
    <property type="match status" value="3"/>
</dbReference>
<dbReference type="GO" id="GO:0005737">
    <property type="term" value="C:cytoplasm"/>
    <property type="evidence" value="ECO:0007669"/>
    <property type="project" value="UniProtKB-SubCell"/>
</dbReference>
<dbReference type="PANTHER" id="PTHR43721">
    <property type="entry name" value="ELONGATION FACTOR TU-RELATED"/>
    <property type="match status" value="1"/>
</dbReference>
<dbReference type="SUPFAM" id="SSF50465">
    <property type="entry name" value="EF-Tu/eEF-1alpha/eIF2-gamma C-terminal domain"/>
    <property type="match status" value="1"/>
</dbReference>
<feature type="domain" description="Tr-type G" evidence="9">
    <location>
        <begin position="1"/>
        <end position="169"/>
    </location>
</feature>
<sequence>MIVGTAGHIDHGKTSLVKALTGVDTDRLKEEKARGISIELGYAYKPLPGGAILGFVDVPGHEKFVDHMVAGATGIDFVLLVIAADDGPMPQTLEHLDIVSLLGVRTGAVAMTKVDRVDATRRAECEREIRALLSGGPLADAPIFGVSSVTREGLDALQAHLQEAAAAQDARRPGAGFRLAVDRCFTLDGIGTVVTGTVFSGAVTVGDEVIVSPSGERTRVRSLHAQNRTATVGHAGQRCALALGGIAKEAIARGDWIVAPPLHLPTARIDVRLRLSAREAKAFRHWTAVHLHLGAAHALARVALLEGESLAPGSEALAQLVVGQPIGAWAGDAFIVRDASGARTLGGGVVVDPVGRERHRRAPERLDTLRRLEAPTPAARLHALLEASDTGIDLDQFRATQNVAGSELELGRDVIRIESGGRDIAIGAAPWQRLRDTFVERLARSHEERPEELGPDLGRVRRMAFPRHRSAVVDALAASLLEEGRVARSGPWWHLPTHSIRLTEREEQLARAILPRLDAEGVDPTWVRDHAKAVGAPEHEVRALMRRLGRRGDVFAVVKDLYFSRSAVERLALAAKALDDESGAVRAAEFRDRIGIGRKRAIQILEFFDRVGFTRRAHDEHRVRGDSLLRLGESP</sequence>
<reference evidence="10 11" key="1">
    <citation type="submission" date="2020-04" db="EMBL/GenBank/DDBJ databases">
        <title>Usitatibacter rugosus gen. nov., sp. nov. and Usitatibacter palustris sp. nov., novel members of Usitatibacteraceae fam. nov. within the order Nitrosomonadales isolated from soil.</title>
        <authorList>
            <person name="Huber K.J."/>
            <person name="Neumann-Schaal M."/>
            <person name="Geppert A."/>
            <person name="Luckner M."/>
            <person name="Wanner G."/>
            <person name="Overmann J."/>
        </authorList>
    </citation>
    <scope>NUCLEOTIDE SEQUENCE [LARGE SCALE GENOMIC DNA]</scope>
    <source>
        <strain evidence="10 11">0125_3</strain>
    </source>
</reference>
<name>A0A6M4GQE8_9PROT</name>
<dbReference type="Pfam" id="PF25461">
    <property type="entry name" value="Beta-barrel_SelB"/>
    <property type="match status" value="1"/>
</dbReference>
<dbReference type="InterPro" id="IPR009001">
    <property type="entry name" value="Transl_elong_EF1A/Init_IF2_C"/>
</dbReference>
<keyword evidence="11" id="KW-1185">Reference proteome</keyword>
<evidence type="ECO:0000256" key="5">
    <source>
        <dbReference type="ARBA" id="ARBA00022917"/>
    </source>
</evidence>
<accession>A0A6M4GQE8</accession>
<dbReference type="InterPro" id="IPR015190">
    <property type="entry name" value="Elong_fac_SelB-wing-hlx_typ-2"/>
</dbReference>
<proteinExistence type="predicted"/>
<keyword evidence="5" id="KW-0648">Protein biosynthesis</keyword>
<dbReference type="SUPFAM" id="SSF50447">
    <property type="entry name" value="Translation proteins"/>
    <property type="match status" value="1"/>
</dbReference>
<dbReference type="InterPro" id="IPR048931">
    <property type="entry name" value="WHD_2nd_SelB_bact"/>
</dbReference>
<dbReference type="Gene3D" id="3.40.50.300">
    <property type="entry name" value="P-loop containing nucleotide triphosphate hydrolases"/>
    <property type="match status" value="1"/>
</dbReference>
<evidence type="ECO:0000256" key="3">
    <source>
        <dbReference type="ARBA" id="ARBA00022490"/>
    </source>
</evidence>
<dbReference type="InterPro" id="IPR027417">
    <property type="entry name" value="P-loop_NTPase"/>
</dbReference>
<dbReference type="CDD" id="cd04171">
    <property type="entry name" value="SelB"/>
    <property type="match status" value="1"/>
</dbReference>
<dbReference type="GO" id="GO:0003924">
    <property type="term" value="F:GTPase activity"/>
    <property type="evidence" value="ECO:0007669"/>
    <property type="project" value="InterPro"/>
</dbReference>
<dbReference type="InterPro" id="IPR036390">
    <property type="entry name" value="WH_DNA-bd_sf"/>
</dbReference>
<dbReference type="InterPro" id="IPR036388">
    <property type="entry name" value="WH-like_DNA-bd_sf"/>
</dbReference>
<dbReference type="Gene3D" id="2.40.30.10">
    <property type="entry name" value="Translation factors"/>
    <property type="match status" value="1"/>
</dbReference>
<dbReference type="Pfam" id="PF09106">
    <property type="entry name" value="WHD_2nd_SelB"/>
    <property type="match status" value="1"/>
</dbReference>
<dbReference type="Gene3D" id="1.10.10.2770">
    <property type="match status" value="1"/>
</dbReference>
<dbReference type="CDD" id="cd03696">
    <property type="entry name" value="SelB_II"/>
    <property type="match status" value="1"/>
</dbReference>
<dbReference type="AlphaFoldDB" id="A0A6M4GQE8"/>
<evidence type="ECO:0000259" key="9">
    <source>
        <dbReference type="PROSITE" id="PS51722"/>
    </source>
</evidence>
<comment type="subcellular location">
    <subcellularLocation>
        <location evidence="1">Cytoplasm</location>
    </subcellularLocation>
</comment>
<dbReference type="InterPro" id="IPR004535">
    <property type="entry name" value="Transl_elong_SelB"/>
</dbReference>
<dbReference type="Gene3D" id="1.10.10.10">
    <property type="entry name" value="Winged helix-like DNA-binding domain superfamily/Winged helix DNA-binding domain"/>
    <property type="match status" value="1"/>
</dbReference>
<dbReference type="GO" id="GO:0001514">
    <property type="term" value="P:selenocysteine incorporation"/>
    <property type="evidence" value="ECO:0007669"/>
    <property type="project" value="InterPro"/>
</dbReference>
<dbReference type="Pfam" id="PF00009">
    <property type="entry name" value="GTP_EFTU"/>
    <property type="match status" value="1"/>
</dbReference>
<keyword evidence="10" id="KW-0251">Elongation factor</keyword>
<dbReference type="InterPro" id="IPR009000">
    <property type="entry name" value="Transl_B-barrel_sf"/>
</dbReference>
<dbReference type="InterPro" id="IPR000795">
    <property type="entry name" value="T_Tr_GTP-bd_dom"/>
</dbReference>
<dbReference type="InterPro" id="IPR050055">
    <property type="entry name" value="EF-Tu_GTPase"/>
</dbReference>
<dbReference type="EMBL" id="CP053069">
    <property type="protein sequence ID" value="QJR09286.1"/>
    <property type="molecule type" value="Genomic_DNA"/>
</dbReference>
<dbReference type="GO" id="GO:0005525">
    <property type="term" value="F:GTP binding"/>
    <property type="evidence" value="ECO:0007669"/>
    <property type="project" value="UniProtKB-KW"/>
</dbReference>
<dbReference type="PANTHER" id="PTHR43721:SF22">
    <property type="entry name" value="ELONGATION FACTOR TU, MITOCHONDRIAL"/>
    <property type="match status" value="1"/>
</dbReference>
<evidence type="ECO:0000256" key="6">
    <source>
        <dbReference type="ARBA" id="ARBA00023134"/>
    </source>
</evidence>
<comment type="function">
    <text evidence="7">Translation factor necessary for the incorporation of selenocysteine into proteins. It probably replaces EF-Tu for the insertion of selenocysteine directed by the UGA codon. SelB binds GTP and GDP.</text>
</comment>
<dbReference type="GO" id="GO:0003746">
    <property type="term" value="F:translation elongation factor activity"/>
    <property type="evidence" value="ECO:0007669"/>
    <property type="project" value="UniProtKB-KW"/>
</dbReference>
<organism evidence="10 11">
    <name type="scientific">Usitatibacter rugosus</name>
    <dbReference type="NCBI Taxonomy" id="2732067"/>
    <lineage>
        <taxon>Bacteria</taxon>
        <taxon>Pseudomonadati</taxon>
        <taxon>Pseudomonadota</taxon>
        <taxon>Betaproteobacteria</taxon>
        <taxon>Nitrosomonadales</taxon>
        <taxon>Usitatibacteraceae</taxon>
        <taxon>Usitatibacter</taxon>
    </lineage>
</organism>
<dbReference type="Pfam" id="PF03144">
    <property type="entry name" value="GTP_EFTU_D2"/>
    <property type="match status" value="1"/>
</dbReference>
<dbReference type="PROSITE" id="PS00301">
    <property type="entry name" value="G_TR_1"/>
    <property type="match status" value="1"/>
</dbReference>
<dbReference type="Proteomes" id="UP000501534">
    <property type="component" value="Chromosome"/>
</dbReference>
<dbReference type="InterPro" id="IPR057335">
    <property type="entry name" value="Beta-barrel_SelB"/>
</dbReference>
<dbReference type="PROSITE" id="PS51722">
    <property type="entry name" value="G_TR_2"/>
    <property type="match status" value="1"/>
</dbReference>
<evidence type="ECO:0000256" key="7">
    <source>
        <dbReference type="ARBA" id="ARBA00025526"/>
    </source>
</evidence>
<dbReference type="RefSeq" id="WP_171088989.1">
    <property type="nucleotide sequence ID" value="NZ_CP053069.1"/>
</dbReference>
<dbReference type="SUPFAM" id="SSF52540">
    <property type="entry name" value="P-loop containing nucleoside triphosphate hydrolases"/>
    <property type="match status" value="1"/>
</dbReference>
<evidence type="ECO:0000256" key="4">
    <source>
        <dbReference type="ARBA" id="ARBA00022741"/>
    </source>
</evidence>
<dbReference type="Pfam" id="PF09107">
    <property type="entry name" value="WHD_3rd_SelB"/>
    <property type="match status" value="1"/>
</dbReference>
<dbReference type="PRINTS" id="PR00315">
    <property type="entry name" value="ELONGATNFCT"/>
</dbReference>
<keyword evidence="4" id="KW-0547">Nucleotide-binding</keyword>
<dbReference type="KEGG" id="uru:DSM104443_00323"/>
<dbReference type="InterPro" id="IPR015191">
    <property type="entry name" value="SelB_WHD4"/>
</dbReference>
<evidence type="ECO:0000313" key="10">
    <source>
        <dbReference type="EMBL" id="QJR09286.1"/>
    </source>
</evidence>
<dbReference type="NCBIfam" id="TIGR00475">
    <property type="entry name" value="selB"/>
    <property type="match status" value="1"/>
</dbReference>
<evidence type="ECO:0000256" key="8">
    <source>
        <dbReference type="ARBA" id="ARBA00031615"/>
    </source>
</evidence>